<dbReference type="STRING" id="7918.ENSLOCP00000002669"/>
<evidence type="ECO:0000256" key="4">
    <source>
        <dbReference type="ARBA" id="ARBA00023157"/>
    </source>
</evidence>
<reference evidence="9" key="3">
    <citation type="submission" date="2025-09" db="UniProtKB">
        <authorList>
            <consortium name="Ensembl"/>
        </authorList>
    </citation>
    <scope>IDENTIFICATION</scope>
</reference>
<dbReference type="MEROPS" id="M43.004"/>
<feature type="signal peptide" evidence="7">
    <location>
        <begin position="1"/>
        <end position="24"/>
    </location>
</feature>
<name>W5M2R1_LEPOC</name>
<dbReference type="SUPFAM" id="SSF57535">
    <property type="entry name" value="Complement control module/SCR domain"/>
    <property type="match status" value="3"/>
</dbReference>
<accession>W5M2R1</accession>
<keyword evidence="4" id="KW-1015">Disulfide bond</keyword>
<evidence type="ECO:0000256" key="5">
    <source>
        <dbReference type="ARBA" id="ARBA00023180"/>
    </source>
</evidence>
<dbReference type="InterPro" id="IPR011936">
    <property type="entry name" value="Myxo_disulph_rpt"/>
</dbReference>
<dbReference type="Pfam" id="PF25900">
    <property type="entry name" value="PAPPA"/>
    <property type="match status" value="1"/>
</dbReference>
<reference evidence="9" key="2">
    <citation type="submission" date="2025-08" db="UniProtKB">
        <authorList>
            <consortium name="Ensembl"/>
        </authorList>
    </citation>
    <scope>IDENTIFICATION</scope>
</reference>
<dbReference type="PROSITE" id="PS50923">
    <property type="entry name" value="SUSHI"/>
    <property type="match status" value="1"/>
</dbReference>
<evidence type="ECO:0000256" key="7">
    <source>
        <dbReference type="SAM" id="SignalP"/>
    </source>
</evidence>
<dbReference type="Pfam" id="PF13948">
    <property type="entry name" value="DUF4215"/>
    <property type="match status" value="1"/>
</dbReference>
<proteinExistence type="inferred from homology"/>
<dbReference type="InterPro" id="IPR008754">
    <property type="entry name" value="Peptidase_M43"/>
</dbReference>
<dbReference type="Gene3D" id="2.60.120.200">
    <property type="match status" value="1"/>
</dbReference>
<dbReference type="NCBIfam" id="TIGR02232">
    <property type="entry name" value="myxo_disulf_rpt"/>
    <property type="match status" value="1"/>
</dbReference>
<dbReference type="FunFam" id="3.40.390.10:FF:000026">
    <property type="entry name" value="Pappalysin 1"/>
    <property type="match status" value="1"/>
</dbReference>
<comment type="caution">
    <text evidence="6">Lacks conserved residue(s) required for the propagation of feature annotation.</text>
</comment>
<dbReference type="FunCoup" id="W5M2R1">
    <property type="interactions" value="805"/>
</dbReference>
<feature type="domain" description="Sushi" evidence="8">
    <location>
        <begin position="1448"/>
        <end position="1509"/>
    </location>
</feature>
<reference evidence="10" key="1">
    <citation type="submission" date="2011-12" db="EMBL/GenBank/DDBJ databases">
        <title>The Draft Genome of Lepisosteus oculatus.</title>
        <authorList>
            <consortium name="The Broad Institute Genome Assembly &amp; Analysis Group"/>
            <consortium name="Computational R&amp;D Group"/>
            <consortium name="and Sequencing Platform"/>
            <person name="Di Palma F."/>
            <person name="Alfoldi J."/>
            <person name="Johnson J."/>
            <person name="Berlin A."/>
            <person name="Gnerre S."/>
            <person name="Jaffe D."/>
            <person name="MacCallum I."/>
            <person name="Young S."/>
            <person name="Walker B.J."/>
            <person name="Lander E.S."/>
            <person name="Lindblad-Toh K."/>
        </authorList>
    </citation>
    <scope>NUCLEOTIDE SEQUENCE [LARGE SCALE GENOMIC DNA]</scope>
</reference>
<dbReference type="InterPro" id="IPR024079">
    <property type="entry name" value="MetalloPept_cat_dom_sf"/>
</dbReference>
<dbReference type="InterPro" id="IPR035976">
    <property type="entry name" value="Sushi/SCR/CCP_sf"/>
</dbReference>
<dbReference type="Proteomes" id="UP000018468">
    <property type="component" value="Linkage group LG10"/>
</dbReference>
<keyword evidence="5" id="KW-0325">Glycoprotein</keyword>
<dbReference type="InterPro" id="IPR000800">
    <property type="entry name" value="Notch_dom"/>
</dbReference>
<dbReference type="SMART" id="SM00560">
    <property type="entry name" value="LamGL"/>
    <property type="match status" value="1"/>
</dbReference>
<dbReference type="CDD" id="cd00033">
    <property type="entry name" value="CCP"/>
    <property type="match status" value="3"/>
</dbReference>
<dbReference type="GO" id="GO:0008593">
    <property type="term" value="P:regulation of Notch signaling pathway"/>
    <property type="evidence" value="ECO:0007669"/>
    <property type="project" value="Ensembl"/>
</dbReference>
<dbReference type="CTD" id="60676"/>
<dbReference type="Gene3D" id="2.10.70.10">
    <property type="entry name" value="Complement Module, domain 1"/>
    <property type="match status" value="3"/>
</dbReference>
<evidence type="ECO:0000259" key="8">
    <source>
        <dbReference type="PROSITE" id="PS50923"/>
    </source>
</evidence>
<comment type="similarity">
    <text evidence="1">Belongs to the peptidase M43B family.</text>
</comment>
<dbReference type="GeneTree" id="ENSGT00940000158543"/>
<dbReference type="GO" id="GO:0001525">
    <property type="term" value="P:angiogenesis"/>
    <property type="evidence" value="ECO:0007669"/>
    <property type="project" value="Ensembl"/>
</dbReference>
<dbReference type="GO" id="GO:0004222">
    <property type="term" value="F:metalloendopeptidase activity"/>
    <property type="evidence" value="ECO:0000318"/>
    <property type="project" value="GO_Central"/>
</dbReference>
<dbReference type="SUPFAM" id="SSF49899">
    <property type="entry name" value="Concanavalin A-like lectins/glucanases"/>
    <property type="match status" value="1"/>
</dbReference>
<keyword evidence="2 7" id="KW-0732">Signal</keyword>
<keyword evidence="10" id="KW-1185">Reference proteome</keyword>
<dbReference type="GeneID" id="102687843"/>
<dbReference type="Ensembl" id="ENSLOCT00000002675.1">
    <property type="protein sequence ID" value="ENSLOCP00000002669.1"/>
    <property type="gene ID" value="ENSLOCG00000002271.1"/>
</dbReference>
<evidence type="ECO:0000256" key="3">
    <source>
        <dbReference type="ARBA" id="ARBA00022737"/>
    </source>
</evidence>
<dbReference type="InterPro" id="IPR000436">
    <property type="entry name" value="Sushi_SCR_CCP_dom"/>
</dbReference>
<dbReference type="InterPro" id="IPR058897">
    <property type="entry name" value="PAPPA_SD_C"/>
</dbReference>
<keyword evidence="3" id="KW-0677">Repeat</keyword>
<dbReference type="GO" id="GO:0005615">
    <property type="term" value="C:extracellular space"/>
    <property type="evidence" value="ECO:0000318"/>
    <property type="project" value="GO_Central"/>
</dbReference>
<dbReference type="GO" id="GO:0007166">
    <property type="term" value="P:cell surface receptor signaling pathway"/>
    <property type="evidence" value="ECO:0000318"/>
    <property type="project" value="GO_Central"/>
</dbReference>
<dbReference type="EMBL" id="AHAT01018176">
    <property type="status" value="NOT_ANNOTATED_CDS"/>
    <property type="molecule type" value="Genomic_DNA"/>
</dbReference>
<dbReference type="PANTHER" id="PTHR46130">
    <property type="entry name" value="LAMGL DOMAIN-CONTAINING PROTEIN"/>
    <property type="match status" value="1"/>
</dbReference>
<dbReference type="Pfam" id="PF00084">
    <property type="entry name" value="Sushi"/>
    <property type="match status" value="2"/>
</dbReference>
<dbReference type="Gene3D" id="3.40.390.10">
    <property type="entry name" value="Collagenase (Catalytic Domain)"/>
    <property type="match status" value="1"/>
</dbReference>
<dbReference type="PANTHER" id="PTHR46130:SF1">
    <property type="entry name" value="PAPPALYSIN-2"/>
    <property type="match status" value="1"/>
</dbReference>
<organism evidence="9 10">
    <name type="scientific">Lepisosteus oculatus</name>
    <name type="common">Spotted gar</name>
    <dbReference type="NCBI Taxonomy" id="7918"/>
    <lineage>
        <taxon>Eukaryota</taxon>
        <taxon>Metazoa</taxon>
        <taxon>Chordata</taxon>
        <taxon>Craniata</taxon>
        <taxon>Vertebrata</taxon>
        <taxon>Euteleostomi</taxon>
        <taxon>Actinopterygii</taxon>
        <taxon>Neopterygii</taxon>
        <taxon>Holostei</taxon>
        <taxon>Semionotiformes</taxon>
        <taxon>Lepisosteidae</taxon>
        <taxon>Lepisosteus</taxon>
    </lineage>
</organism>
<sequence>MMCIRLLVVALVILNIWLLDSAQSDHVQRYKRALALKADWIQASLVSEQCRSVGSARHTRSAAQLHPLGAYPRKHTRPAGFYHAIAAPVVKTCSGECPLESKHGTDAQKLQNGAHIPWSSSESRAKTEALKLNPNFRKKESYPNLQRQQNVAVNSPHFNDSTHNPETYEISGEHAALSNIVQHAKSGEQSLLTDSKRTIRKNVTVANSRSRRSATGTHAKEKLEDLPEEVLAHGTHVKFRPIDYSTERDDYSGEHDLLSNPSGELWGPETREVSPEQMTAMYFTGKKEQLKIHPDVGLELPRSAFSVELWVKPEGGQSNPAVIAGVFDNCSHSLSDKGWSLSIRSLEPTGRKDARFVFTLRTDRARQATTVIGHQRYQPNSWAHVVISYNGYQMTLFVNGAKVGESGEQTGDLYSPFMSICRTFLLGGDQSDLGHNFRGYIGRILIWGSPRVHEDLSLGYTQVEDEEPLLELKGDFSNIERQWVAYKEHSRPRLQIIAIPEREVISPFFPPQCGLTVCDNTDVILSYNSHWSLRTGKRIRYRIVNICNDDGTSPTVSQEQIDLQHQALHEAFQPYNISWELTVHNVRNSSLRQRIILSNCETTKIGNRHCDPECDHPLTGHDGGDCLHLGPCYNWKKRDGVCNMECNSMRYDFDDGDCCDPEITDIMKTCFDPESLNRAYMSVKELKDISQLSSSEYLNVFFASNSVREELAGAATWPWAKEALSHQGGMVLNPSYFGTVGHNNTMIHEMGHILGLYHVFKGVSECESCDDPCREITPSMETGDLCADTAPTPKFKSCRDPDLVNDTCGLSVFEGTPFNNYMSYTDDNCTNSFTPNQVARMHCYVDLVYQNWVDGKKPSPVPLAPMVVGQSPDSVSIHWLPPVNGMLHHREGRTNCGDCEEDGSFHQYAHRATSPRVCDSSGYWTPEEAVGPPDVYQPCEPSLQAWSPELHLYDANMTAPCPQTEGCVLELHFLYPVIPESLTVWITYISTDSTRAISNIEILTEYGESIHMGPQHTFCDIPLTLRLNTQKKISGVKIYTFDEKMEIDAALLTSRPKNTLCSKCYPLHYQIFRDPAFPKGPVRQPSRKFTDTDVIWGELYKYWVQVAMEGLLSENSPALVYIHGSPYCGNGLVDSKEECDDGNLIDGDGCSKKCQMEPGFNCDGEPSLCYVFDGDGICEEFERGSSVQDCGFFTPHGYSDQWASEAHASHQHDTKCPVLAVTREPSLTQVCKSQFLDVSDSLSHYSWFPCTAIKESYSDYDEEQPVWLKVGFSRPGVAASIIIYLASDGAWLGYHYRKTVSIQLSDTSGKNHSLGSYELSCQRNPLVVNVTHNLSLPFFRTSAVFFEFSSPLVAVMAVALRTSCHFSAFALNGCARRPCTANTCSPPEIEHATLDCTSEPGHPRCTVTCHQGFSLSVLSGKGLRPKEKEAVLECGYGTWDRVVACQPIDCGFPDESHVYFASFSCPGGTTFGKQCSFSCKPPAILQGGSDRLVCLEDGLWSYPEAYCRVECGAPPTVHNAKLLVPHCEEGSHDVGTICRYKCNPGYYVMGSPNKKPRKKFLKLECLEDGVWTEGKCVPVSCEPLPPVFEGMYSCTKGLEFDSQCTLSCSEPTEKYTIRCTKDGTWTEVFKMCGKLQGACAPPLDVNLVEYSCEEGYNVGAVCYPACVISLSDPVLLSSDVTADTMKHWMLPSKVKSIVCTGLMRWYPDPHLVHCIQSCEPFQGDGWCDTINNRAYCQYDGGDCCPSTLSSRKVIQFGTDCDQDECTCRDPNAKENKMENKALGRRARFKNTLEEIWKPQKNSRS</sequence>
<dbReference type="SMART" id="SM00032">
    <property type="entry name" value="CCP"/>
    <property type="match status" value="4"/>
</dbReference>
<dbReference type="GO" id="GO:0030903">
    <property type="term" value="P:notochord development"/>
    <property type="evidence" value="ECO:0007669"/>
    <property type="project" value="Ensembl"/>
</dbReference>
<dbReference type="InterPro" id="IPR013320">
    <property type="entry name" value="ConA-like_dom_sf"/>
</dbReference>
<dbReference type="SUPFAM" id="SSF55486">
    <property type="entry name" value="Metalloproteases ('zincins'), catalytic domain"/>
    <property type="match status" value="1"/>
</dbReference>
<dbReference type="Bgee" id="ENSLOCG00000002271">
    <property type="expression patterns" value="Expressed in larva and 5 other cell types or tissues"/>
</dbReference>
<dbReference type="eggNOG" id="ENOG502QQ7Z">
    <property type="taxonomic scope" value="Eukaryota"/>
</dbReference>
<feature type="chain" id="PRO_5004867167" evidence="7">
    <location>
        <begin position="25"/>
        <end position="1804"/>
    </location>
</feature>
<dbReference type="SMART" id="SM00004">
    <property type="entry name" value="NL"/>
    <property type="match status" value="2"/>
</dbReference>
<dbReference type="InParanoid" id="W5M2R1"/>
<dbReference type="GO" id="GO:0051216">
    <property type="term" value="P:cartilage development"/>
    <property type="evidence" value="ECO:0007669"/>
    <property type="project" value="Ensembl"/>
</dbReference>
<dbReference type="InterPro" id="IPR043543">
    <property type="entry name" value="PAPPA/PAPPA2"/>
</dbReference>
<evidence type="ECO:0000256" key="6">
    <source>
        <dbReference type="PROSITE-ProRule" id="PRU00302"/>
    </source>
</evidence>
<protein>
    <submittedName>
        <fullName evidence="9">Pappalysin 2</fullName>
    </submittedName>
</protein>
<evidence type="ECO:0000313" key="10">
    <source>
        <dbReference type="Proteomes" id="UP000018468"/>
    </source>
</evidence>
<dbReference type="KEGG" id="loc:102687843"/>
<dbReference type="OrthoDB" id="536211at2759"/>
<dbReference type="Pfam" id="PF05572">
    <property type="entry name" value="Peptidase_M43"/>
    <property type="match status" value="1"/>
</dbReference>
<evidence type="ECO:0000313" key="9">
    <source>
        <dbReference type="Ensembl" id="ENSLOCP00000002669.1"/>
    </source>
</evidence>
<dbReference type="Pfam" id="PF13385">
    <property type="entry name" value="Laminin_G_3"/>
    <property type="match status" value="1"/>
</dbReference>
<dbReference type="GO" id="GO:0006508">
    <property type="term" value="P:proteolysis"/>
    <property type="evidence" value="ECO:0000318"/>
    <property type="project" value="GO_Central"/>
</dbReference>
<dbReference type="OMA" id="EGEHCWL"/>
<dbReference type="InterPro" id="IPR006558">
    <property type="entry name" value="LamG-like"/>
</dbReference>
<evidence type="ECO:0000256" key="1">
    <source>
        <dbReference type="ARBA" id="ARBA00008721"/>
    </source>
</evidence>
<evidence type="ECO:0000256" key="2">
    <source>
        <dbReference type="ARBA" id="ARBA00022729"/>
    </source>
</evidence>
<keyword evidence="6" id="KW-0768">Sushi</keyword>